<feature type="signal peptide" evidence="1">
    <location>
        <begin position="1"/>
        <end position="23"/>
    </location>
</feature>
<evidence type="ECO:0000256" key="1">
    <source>
        <dbReference type="SAM" id="SignalP"/>
    </source>
</evidence>
<organism evidence="2 3">
    <name type="scientific">Candidatus Gottesmanbacteria bacterium RIFCSPHIGHO2_02_FULL_40_13</name>
    <dbReference type="NCBI Taxonomy" id="1798384"/>
    <lineage>
        <taxon>Bacteria</taxon>
        <taxon>Candidatus Gottesmaniibacteriota</taxon>
    </lineage>
</organism>
<dbReference type="EMBL" id="MFJN01000020">
    <property type="protein sequence ID" value="OGG21544.1"/>
    <property type="molecule type" value="Genomic_DNA"/>
</dbReference>
<dbReference type="AlphaFoldDB" id="A0A1F6AAB7"/>
<accession>A0A1F6AAB7</accession>
<reference evidence="2 3" key="1">
    <citation type="journal article" date="2016" name="Nat. Commun.">
        <title>Thousands of microbial genomes shed light on interconnected biogeochemical processes in an aquifer system.</title>
        <authorList>
            <person name="Anantharaman K."/>
            <person name="Brown C.T."/>
            <person name="Hug L.A."/>
            <person name="Sharon I."/>
            <person name="Castelle C.J."/>
            <person name="Probst A.J."/>
            <person name="Thomas B.C."/>
            <person name="Singh A."/>
            <person name="Wilkins M.J."/>
            <person name="Karaoz U."/>
            <person name="Brodie E.L."/>
            <person name="Williams K.H."/>
            <person name="Hubbard S.S."/>
            <person name="Banfield J.F."/>
        </authorList>
    </citation>
    <scope>NUCLEOTIDE SEQUENCE [LARGE SCALE GENOMIC DNA]</scope>
</reference>
<evidence type="ECO:0000313" key="3">
    <source>
        <dbReference type="Proteomes" id="UP000177092"/>
    </source>
</evidence>
<keyword evidence="1" id="KW-0732">Signal</keyword>
<sequence>MKKITTFLGAAALLAATLAPAFAAGNNCGNSTTGPYSNNTCTVNNTSNVSVNNVNDAQIVNTVRTVSNTGGNSASYNTLGGAITTGNASSNVAVSSVANINTTNVTAGFAGGSNSGVNEITGPYSDNDAYINNDYRVNTYNSNTATVNNSVNSTSDSGNNNADYNTGPASVRTGNTALGLLVANHVNDSFTAVSLGGSGSTNNNTVGNSTTGPYSTNDAVVNNTADVNINNVNDLRVDNRVLTDSNSGRNSASYNTLGGDITTGNATSDVSVNTEGNINTTAVSMALGSFTNDGSNDVTGPESNNSSYVNNARNVLIDNWNNKCQSHNADARFGTPGAVPVPCDVNDLGIVNDVDSFVDAGNNNGDYNTGGGIVTAGWTSLVESILSHLNDVLNQVQI</sequence>
<comment type="caution">
    <text evidence="2">The sequence shown here is derived from an EMBL/GenBank/DDBJ whole genome shotgun (WGS) entry which is preliminary data.</text>
</comment>
<proteinExistence type="predicted"/>
<name>A0A1F6AAB7_9BACT</name>
<evidence type="ECO:0000313" key="2">
    <source>
        <dbReference type="EMBL" id="OGG21544.1"/>
    </source>
</evidence>
<dbReference type="STRING" id="1798384.A3D03_02385"/>
<feature type="chain" id="PRO_5009522969" evidence="1">
    <location>
        <begin position="24"/>
        <end position="398"/>
    </location>
</feature>
<dbReference type="Proteomes" id="UP000177092">
    <property type="component" value="Unassembled WGS sequence"/>
</dbReference>
<gene>
    <name evidence="2" type="ORF">A3D03_02385</name>
</gene>
<protein>
    <submittedName>
        <fullName evidence="2">Uncharacterized protein</fullName>
    </submittedName>
</protein>